<dbReference type="Proteomes" id="UP000194873">
    <property type="component" value="Unassembled WGS sequence"/>
</dbReference>
<dbReference type="InterPro" id="IPR018062">
    <property type="entry name" value="HTH_AraC-typ_CS"/>
</dbReference>
<evidence type="ECO:0000256" key="3">
    <source>
        <dbReference type="ARBA" id="ARBA00023163"/>
    </source>
</evidence>
<keyword evidence="1" id="KW-0805">Transcription regulation</keyword>
<name>A0A243W8A4_9BACT</name>
<dbReference type="SMART" id="SM00342">
    <property type="entry name" value="HTH_ARAC"/>
    <property type="match status" value="1"/>
</dbReference>
<dbReference type="InterPro" id="IPR020449">
    <property type="entry name" value="Tscrpt_reg_AraC-type_HTH"/>
</dbReference>
<evidence type="ECO:0000259" key="4">
    <source>
        <dbReference type="PROSITE" id="PS01124"/>
    </source>
</evidence>
<dbReference type="PRINTS" id="PR00032">
    <property type="entry name" value="HTHARAC"/>
</dbReference>
<dbReference type="GO" id="GO:0043565">
    <property type="term" value="F:sequence-specific DNA binding"/>
    <property type="evidence" value="ECO:0007669"/>
    <property type="project" value="InterPro"/>
</dbReference>
<dbReference type="AlphaFoldDB" id="A0A243W8A4"/>
<dbReference type="Gene3D" id="1.10.10.60">
    <property type="entry name" value="Homeodomain-like"/>
    <property type="match status" value="2"/>
</dbReference>
<dbReference type="EMBL" id="MTSE01000016">
    <property type="protein sequence ID" value="OUJ71402.1"/>
    <property type="molecule type" value="Genomic_DNA"/>
</dbReference>
<keyword evidence="3" id="KW-0804">Transcription</keyword>
<feature type="domain" description="HTH araC/xylS-type" evidence="4">
    <location>
        <begin position="224"/>
        <end position="322"/>
    </location>
</feature>
<dbReference type="PROSITE" id="PS00041">
    <property type="entry name" value="HTH_ARAC_FAMILY_1"/>
    <property type="match status" value="1"/>
</dbReference>
<reference evidence="5 6" key="1">
    <citation type="submission" date="2017-01" db="EMBL/GenBank/DDBJ databases">
        <title>A new Hymenobacter.</title>
        <authorList>
            <person name="Liang Y."/>
            <person name="Feng F."/>
        </authorList>
    </citation>
    <scope>NUCLEOTIDE SEQUENCE [LARGE SCALE GENOMIC DNA]</scope>
    <source>
        <strain evidence="5">MIMBbqt21</strain>
    </source>
</reference>
<evidence type="ECO:0000256" key="2">
    <source>
        <dbReference type="ARBA" id="ARBA00023125"/>
    </source>
</evidence>
<evidence type="ECO:0000256" key="1">
    <source>
        <dbReference type="ARBA" id="ARBA00023015"/>
    </source>
</evidence>
<dbReference type="InterPro" id="IPR009057">
    <property type="entry name" value="Homeodomain-like_sf"/>
</dbReference>
<protein>
    <recommendedName>
        <fullName evidence="4">HTH araC/xylS-type domain-containing protein</fullName>
    </recommendedName>
</protein>
<sequence>MKPFFQFRSAELVDNCQTDVRAQTGLLQADTIWHGADGGELVFTDYLMDGLQMTHMAGHLDRSLRVELAVEQPWVAFYYQLQGDMASRRCALRPLHVGVGHQNVMGDEAPVNTYTFRGQQAHFSSFCLHLTPNLFTDMVANNLEWVSMHEKHLGRGEPFVMLPPGTDISLKQRMIIQQIVQCPYTGTLKKAFLEARIMDLFVEQQAELGRLVPRLSARERDLLFRIRDFLDCHYAEPPSLLELARLFGTNDFKLKKGFRQLFGTTVFGYIAEQRLRVAEQLLTLTDQSIQEIAESVGFTNPAHFTTAFRRKFGATPSQIRRLPQKHRYTKVSVDAWLKRAKEPLPTA</sequence>
<dbReference type="OrthoDB" id="799767at2"/>
<dbReference type="InterPro" id="IPR018060">
    <property type="entry name" value="HTH_AraC"/>
</dbReference>
<dbReference type="PANTHER" id="PTHR47893:SF1">
    <property type="entry name" value="REGULATORY PROTEIN PCHR"/>
    <property type="match status" value="1"/>
</dbReference>
<dbReference type="RefSeq" id="WP_086596244.1">
    <property type="nucleotide sequence ID" value="NZ_MTSE01000016.1"/>
</dbReference>
<dbReference type="PROSITE" id="PS01124">
    <property type="entry name" value="HTH_ARAC_FAMILY_2"/>
    <property type="match status" value="1"/>
</dbReference>
<dbReference type="InterPro" id="IPR053142">
    <property type="entry name" value="PchR_regulatory_protein"/>
</dbReference>
<dbReference type="SUPFAM" id="SSF46689">
    <property type="entry name" value="Homeodomain-like"/>
    <property type="match status" value="2"/>
</dbReference>
<keyword evidence="6" id="KW-1185">Reference proteome</keyword>
<gene>
    <name evidence="5" type="ORF">BXP70_21845</name>
</gene>
<keyword evidence="2" id="KW-0238">DNA-binding</keyword>
<organism evidence="5 6">
    <name type="scientific">Hymenobacter crusticola</name>
    <dbReference type="NCBI Taxonomy" id="1770526"/>
    <lineage>
        <taxon>Bacteria</taxon>
        <taxon>Pseudomonadati</taxon>
        <taxon>Bacteroidota</taxon>
        <taxon>Cytophagia</taxon>
        <taxon>Cytophagales</taxon>
        <taxon>Hymenobacteraceae</taxon>
        <taxon>Hymenobacter</taxon>
    </lineage>
</organism>
<evidence type="ECO:0000313" key="6">
    <source>
        <dbReference type="Proteomes" id="UP000194873"/>
    </source>
</evidence>
<dbReference type="Pfam" id="PF12833">
    <property type="entry name" value="HTH_18"/>
    <property type="match status" value="1"/>
</dbReference>
<evidence type="ECO:0000313" key="5">
    <source>
        <dbReference type="EMBL" id="OUJ71402.1"/>
    </source>
</evidence>
<proteinExistence type="predicted"/>
<dbReference type="GO" id="GO:0003700">
    <property type="term" value="F:DNA-binding transcription factor activity"/>
    <property type="evidence" value="ECO:0007669"/>
    <property type="project" value="InterPro"/>
</dbReference>
<dbReference type="PANTHER" id="PTHR47893">
    <property type="entry name" value="REGULATORY PROTEIN PCHR"/>
    <property type="match status" value="1"/>
</dbReference>
<accession>A0A243W8A4</accession>
<comment type="caution">
    <text evidence="5">The sequence shown here is derived from an EMBL/GenBank/DDBJ whole genome shotgun (WGS) entry which is preliminary data.</text>
</comment>